<keyword evidence="1" id="KW-0732">Signal</keyword>
<evidence type="ECO:0000313" key="3">
    <source>
        <dbReference type="Proteomes" id="UP000594454"/>
    </source>
</evidence>
<organism evidence="2 3">
    <name type="scientific">Hermetia illucens</name>
    <name type="common">Black soldier fly</name>
    <dbReference type="NCBI Taxonomy" id="343691"/>
    <lineage>
        <taxon>Eukaryota</taxon>
        <taxon>Metazoa</taxon>
        <taxon>Ecdysozoa</taxon>
        <taxon>Arthropoda</taxon>
        <taxon>Hexapoda</taxon>
        <taxon>Insecta</taxon>
        <taxon>Pterygota</taxon>
        <taxon>Neoptera</taxon>
        <taxon>Endopterygota</taxon>
        <taxon>Diptera</taxon>
        <taxon>Brachycera</taxon>
        <taxon>Stratiomyomorpha</taxon>
        <taxon>Stratiomyidae</taxon>
        <taxon>Hermetiinae</taxon>
        <taxon>Hermetia</taxon>
    </lineage>
</organism>
<dbReference type="Proteomes" id="UP000594454">
    <property type="component" value="Chromosome 2"/>
</dbReference>
<evidence type="ECO:0000256" key="1">
    <source>
        <dbReference type="SAM" id="SignalP"/>
    </source>
</evidence>
<keyword evidence="3" id="KW-1185">Reference proteome</keyword>
<sequence>MKFIVVALALIGAAVALPPPGHIGLVQVAPAHGTLLHGGLLGHAPGAVVVAPAHGIINPHHEAAIGSAYHTGYQHGLTSSHNIAIPVHGGHHGVLPAIPTHHGK</sequence>
<evidence type="ECO:0000313" key="2">
    <source>
        <dbReference type="EMBL" id="CAD7080917.1"/>
    </source>
</evidence>
<feature type="signal peptide" evidence="1">
    <location>
        <begin position="1"/>
        <end position="16"/>
    </location>
</feature>
<protein>
    <submittedName>
        <fullName evidence="2">Uncharacterized protein</fullName>
    </submittedName>
</protein>
<feature type="chain" id="PRO_5031134201" evidence="1">
    <location>
        <begin position="17"/>
        <end position="104"/>
    </location>
</feature>
<accession>A0A7R8UJ14</accession>
<reference evidence="2 3" key="1">
    <citation type="submission" date="2020-11" db="EMBL/GenBank/DDBJ databases">
        <authorList>
            <person name="Wallbank WR R."/>
            <person name="Pardo Diaz C."/>
            <person name="Kozak K."/>
            <person name="Martin S."/>
            <person name="Jiggins C."/>
            <person name="Moest M."/>
            <person name="Warren A I."/>
            <person name="Generalovic N T."/>
            <person name="Byers J.R.P. K."/>
            <person name="Montejo-Kovacevich G."/>
            <person name="Yen C E."/>
        </authorList>
    </citation>
    <scope>NUCLEOTIDE SEQUENCE [LARGE SCALE GENOMIC DNA]</scope>
</reference>
<name>A0A7R8UJ14_HERIL</name>
<dbReference type="EMBL" id="LR899010">
    <property type="protein sequence ID" value="CAD7080917.1"/>
    <property type="molecule type" value="Genomic_DNA"/>
</dbReference>
<dbReference type="InParanoid" id="A0A7R8UJ14"/>
<dbReference type="AlphaFoldDB" id="A0A7R8UJ14"/>
<gene>
    <name evidence="2" type="ORF">HERILL_LOCUS4053</name>
</gene>
<proteinExistence type="predicted"/>